<reference evidence="1" key="1">
    <citation type="submission" date="2019-11" db="EMBL/GenBank/DDBJ databases">
        <title>Nori genome reveals adaptations in red seaweeds to the harsh intertidal environment.</title>
        <authorList>
            <person name="Wang D."/>
            <person name="Mao Y."/>
        </authorList>
    </citation>
    <scope>NUCLEOTIDE SEQUENCE</scope>
    <source>
        <tissue evidence="1">Gametophyte</tissue>
    </source>
</reference>
<dbReference type="EMBL" id="CM020618">
    <property type="protein sequence ID" value="KAK1862183.1"/>
    <property type="molecule type" value="Genomic_DNA"/>
</dbReference>
<evidence type="ECO:0000313" key="1">
    <source>
        <dbReference type="EMBL" id="KAK1862183.1"/>
    </source>
</evidence>
<sequence length="355" mass="38175">MFRTLFMAPSSNDGRPPSPTETNADGDGGVGDAGVEADALTAAAPKEHLVLVGDSGTGKSTLLSTIIGRPGAFHSGISAGTGLTAYLQTVEVDGRLYSDTPGLNDPAKKQDAADGIAEAIRLGGDVKILFVLTFESARVRQSSLDTMDMVLAALVRKDIQVDSRFSVVVNKMTSAEMKAWYDLEFGGPALLREYLSSARVVDLMLYVPLVDAIKDTQDAVLPAEQETRLAKLVRKMQSTSVPNGTQISVEDDDLPAQVVSLREDLKQREDVVKALERLTEAYEKNLAEAQAQGQAAATAVDALKAQFEDEKALLTNRHDRRRRLGKALQLCVRVVSGLPFLSLFLASGETENDLL</sequence>
<evidence type="ECO:0000313" key="2">
    <source>
        <dbReference type="Proteomes" id="UP000798662"/>
    </source>
</evidence>
<accession>A0ACC3BX45</accession>
<name>A0ACC3BX45_PYRYE</name>
<comment type="caution">
    <text evidence="1">The sequence shown here is derived from an EMBL/GenBank/DDBJ whole genome shotgun (WGS) entry which is preliminary data.</text>
</comment>
<organism evidence="1 2">
    <name type="scientific">Pyropia yezoensis</name>
    <name type="common">Susabi-nori</name>
    <name type="synonym">Porphyra yezoensis</name>
    <dbReference type="NCBI Taxonomy" id="2788"/>
    <lineage>
        <taxon>Eukaryota</taxon>
        <taxon>Rhodophyta</taxon>
        <taxon>Bangiophyceae</taxon>
        <taxon>Bangiales</taxon>
        <taxon>Bangiaceae</taxon>
        <taxon>Pyropia</taxon>
    </lineage>
</organism>
<dbReference type="Proteomes" id="UP000798662">
    <property type="component" value="Chromosome 1"/>
</dbReference>
<protein>
    <submittedName>
        <fullName evidence="1">Uncharacterized protein</fullName>
    </submittedName>
</protein>
<keyword evidence="2" id="KW-1185">Reference proteome</keyword>
<proteinExistence type="predicted"/>
<gene>
    <name evidence="1" type="ORF">I4F81_004758</name>
</gene>